<keyword evidence="4" id="KW-0804">Transcription</keyword>
<reference evidence="5" key="1">
    <citation type="journal article" date="2020" name="mSystems">
        <title>Genome- and Community-Level Interaction Insights into Carbon Utilization and Element Cycling Functions of Hydrothermarchaeota in Hydrothermal Sediment.</title>
        <authorList>
            <person name="Zhou Z."/>
            <person name="Liu Y."/>
            <person name="Xu W."/>
            <person name="Pan J."/>
            <person name="Luo Z.H."/>
            <person name="Li M."/>
        </authorList>
    </citation>
    <scope>NUCLEOTIDE SEQUENCE [LARGE SCALE GENOMIC DNA]</scope>
    <source>
        <strain evidence="5">HyVt-346</strain>
    </source>
</reference>
<dbReference type="Proteomes" id="UP000886188">
    <property type="component" value="Unassembled WGS sequence"/>
</dbReference>
<dbReference type="PIRSF" id="PIRSF019455">
    <property type="entry name" value="CopR_AtkY"/>
    <property type="match status" value="1"/>
</dbReference>
<dbReference type="InterPro" id="IPR036390">
    <property type="entry name" value="WH_DNA-bd_sf"/>
</dbReference>
<organism evidence="5">
    <name type="scientific">Pseudoalteromonas prydzensis</name>
    <dbReference type="NCBI Taxonomy" id="182141"/>
    <lineage>
        <taxon>Bacteria</taxon>
        <taxon>Pseudomonadati</taxon>
        <taxon>Pseudomonadota</taxon>
        <taxon>Gammaproteobacteria</taxon>
        <taxon>Alteromonadales</taxon>
        <taxon>Pseudoalteromonadaceae</taxon>
        <taxon>Pseudoalteromonas</taxon>
    </lineage>
</organism>
<dbReference type="Pfam" id="PF03965">
    <property type="entry name" value="Penicillinase_R"/>
    <property type="match status" value="1"/>
</dbReference>
<keyword evidence="2" id="KW-0805">Transcription regulation</keyword>
<comment type="caution">
    <text evidence="5">The sequence shown here is derived from an EMBL/GenBank/DDBJ whole genome shotgun (WGS) entry which is preliminary data.</text>
</comment>
<sequence length="127" mass="14459">MQLGELEKLVLQYLWSSKEADAKHVHSRLGKTRGCTLNTIQSTLERLYKKGLLSRTKQGHAYNYRTKVDRNSLIATLINDITADFVEEGENSLIAAFSSTSTNFNDTQLDELEKLIEQQRKLRSGKV</sequence>
<dbReference type="GO" id="GO:0045892">
    <property type="term" value="P:negative regulation of DNA-templated transcription"/>
    <property type="evidence" value="ECO:0007669"/>
    <property type="project" value="InterPro"/>
</dbReference>
<protein>
    <submittedName>
        <fullName evidence="5">BlaI/MecI/CopY family transcriptional regulator</fullName>
    </submittedName>
</protein>
<keyword evidence="3" id="KW-0238">DNA-binding</keyword>
<evidence type="ECO:0000313" key="5">
    <source>
        <dbReference type="EMBL" id="HEA15245.1"/>
    </source>
</evidence>
<evidence type="ECO:0000256" key="2">
    <source>
        <dbReference type="ARBA" id="ARBA00023015"/>
    </source>
</evidence>
<evidence type="ECO:0000256" key="4">
    <source>
        <dbReference type="ARBA" id="ARBA00023163"/>
    </source>
</evidence>
<proteinExistence type="inferred from homology"/>
<dbReference type="GO" id="GO:0003677">
    <property type="term" value="F:DNA binding"/>
    <property type="evidence" value="ECO:0007669"/>
    <property type="project" value="UniProtKB-KW"/>
</dbReference>
<dbReference type="Gene3D" id="1.10.10.10">
    <property type="entry name" value="Winged helix-like DNA-binding domain superfamily/Winged helix DNA-binding domain"/>
    <property type="match status" value="1"/>
</dbReference>
<gene>
    <name evidence="5" type="ORF">ENH88_02075</name>
</gene>
<evidence type="ECO:0000256" key="1">
    <source>
        <dbReference type="ARBA" id="ARBA00011046"/>
    </source>
</evidence>
<dbReference type="AlphaFoldDB" id="A0A7V1GCW5"/>
<accession>A0A7V1GCW5</accession>
<dbReference type="InterPro" id="IPR005650">
    <property type="entry name" value="BlaI_family"/>
</dbReference>
<evidence type="ECO:0000256" key="3">
    <source>
        <dbReference type="ARBA" id="ARBA00023125"/>
    </source>
</evidence>
<dbReference type="EMBL" id="DRGM01000026">
    <property type="protein sequence ID" value="HEA15245.1"/>
    <property type="molecule type" value="Genomic_DNA"/>
</dbReference>
<dbReference type="InterPro" id="IPR036388">
    <property type="entry name" value="WH-like_DNA-bd_sf"/>
</dbReference>
<dbReference type="SUPFAM" id="SSF46785">
    <property type="entry name" value="Winged helix' DNA-binding domain"/>
    <property type="match status" value="1"/>
</dbReference>
<comment type="similarity">
    <text evidence="1">Belongs to the BlaI transcriptional regulatory family.</text>
</comment>
<name>A0A7V1GCW5_9GAMM</name>
<dbReference type="RefSeq" id="WP_008467191.1">
    <property type="nucleotide sequence ID" value="NZ_CAXYBX010000001.1"/>
</dbReference>